<feature type="binding site" evidence="6">
    <location>
        <position position="325"/>
    </location>
    <ligand>
        <name>FAD</name>
        <dbReference type="ChEBI" id="CHEBI:57692"/>
    </ligand>
</feature>
<dbReference type="InterPro" id="IPR023753">
    <property type="entry name" value="FAD/NAD-binding_dom"/>
</dbReference>
<gene>
    <name evidence="8" type="ORF">KQJ23_09970</name>
</gene>
<dbReference type="EC" id="1.18.1.2" evidence="6"/>
<organism evidence="8 9">
    <name type="scientific">Paenibacillus brevis</name>
    <dbReference type="NCBI Taxonomy" id="2841508"/>
    <lineage>
        <taxon>Bacteria</taxon>
        <taxon>Bacillati</taxon>
        <taxon>Bacillota</taxon>
        <taxon>Bacilli</taxon>
        <taxon>Bacillales</taxon>
        <taxon>Paenibacillaceae</taxon>
        <taxon>Paenibacillus</taxon>
    </lineage>
</organism>
<feature type="binding site" evidence="6">
    <location>
        <position position="89"/>
    </location>
    <ligand>
        <name>FAD</name>
        <dbReference type="ChEBI" id="CHEBI:57692"/>
    </ligand>
</feature>
<comment type="caution">
    <text evidence="8">The sequence shown here is derived from an EMBL/GenBank/DDBJ whole genome shotgun (WGS) entry which is preliminary data.</text>
</comment>
<evidence type="ECO:0000313" key="9">
    <source>
        <dbReference type="Proteomes" id="UP000743001"/>
    </source>
</evidence>
<dbReference type="Proteomes" id="UP000743001">
    <property type="component" value="Unassembled WGS sequence"/>
</dbReference>
<evidence type="ECO:0000259" key="7">
    <source>
        <dbReference type="Pfam" id="PF07992"/>
    </source>
</evidence>
<feature type="binding site" evidence="6">
    <location>
        <position position="123"/>
    </location>
    <ligand>
        <name>FAD</name>
        <dbReference type="ChEBI" id="CHEBI:57692"/>
    </ligand>
</feature>
<keyword evidence="9" id="KW-1185">Reference proteome</keyword>
<name>A0ABS6FRX7_9BACL</name>
<reference evidence="8 9" key="1">
    <citation type="submission" date="2021-06" db="EMBL/GenBank/DDBJ databases">
        <authorList>
            <person name="Sun Q."/>
            <person name="Li D."/>
        </authorList>
    </citation>
    <scope>NUCLEOTIDE SEQUENCE [LARGE SCALE GENOMIC DNA]</scope>
    <source>
        <strain evidence="8 9">MSJ-6</strain>
    </source>
</reference>
<evidence type="ECO:0000256" key="5">
    <source>
        <dbReference type="ARBA" id="ARBA00023002"/>
    </source>
</evidence>
<dbReference type="PANTHER" id="PTHR48105">
    <property type="entry name" value="THIOREDOXIN REDUCTASE 1-RELATED-RELATED"/>
    <property type="match status" value="1"/>
</dbReference>
<feature type="binding site" evidence="6">
    <location>
        <position position="36"/>
    </location>
    <ligand>
        <name>FAD</name>
        <dbReference type="ChEBI" id="CHEBI:57692"/>
    </ligand>
</feature>
<comment type="cofactor">
    <cofactor evidence="6">
        <name>FAD</name>
        <dbReference type="ChEBI" id="CHEBI:57692"/>
    </cofactor>
    <text evidence="6">Binds 1 FAD per subunit.</text>
</comment>
<comment type="catalytic activity">
    <reaction evidence="6">
        <text>2 reduced [2Fe-2S]-[ferredoxin] + NADP(+) + H(+) = 2 oxidized [2Fe-2S]-[ferredoxin] + NADPH</text>
        <dbReference type="Rhea" id="RHEA:20125"/>
        <dbReference type="Rhea" id="RHEA-COMP:10000"/>
        <dbReference type="Rhea" id="RHEA-COMP:10001"/>
        <dbReference type="ChEBI" id="CHEBI:15378"/>
        <dbReference type="ChEBI" id="CHEBI:33737"/>
        <dbReference type="ChEBI" id="CHEBI:33738"/>
        <dbReference type="ChEBI" id="CHEBI:57783"/>
        <dbReference type="ChEBI" id="CHEBI:58349"/>
        <dbReference type="EC" id="1.18.1.2"/>
    </reaction>
</comment>
<proteinExistence type="inferred from homology"/>
<evidence type="ECO:0000313" key="8">
    <source>
        <dbReference type="EMBL" id="MBU5672148.1"/>
    </source>
</evidence>
<evidence type="ECO:0000256" key="1">
    <source>
        <dbReference type="ARBA" id="ARBA00011738"/>
    </source>
</evidence>
<accession>A0ABS6FRX7</accession>
<keyword evidence="4 6" id="KW-0521">NADP</keyword>
<feature type="binding site" evidence="6">
    <location>
        <position position="49"/>
    </location>
    <ligand>
        <name>FAD</name>
        <dbReference type="ChEBI" id="CHEBI:57692"/>
    </ligand>
</feature>
<dbReference type="EMBL" id="JAHLQJ010000007">
    <property type="protein sequence ID" value="MBU5672148.1"/>
    <property type="molecule type" value="Genomic_DNA"/>
</dbReference>
<dbReference type="InterPro" id="IPR022890">
    <property type="entry name" value="Fd--NADP_Rdtase_type_2"/>
</dbReference>
<comment type="caution">
    <text evidence="6">Lacks conserved residue(s) required for the propagation of feature annotation.</text>
</comment>
<dbReference type="InterPro" id="IPR050097">
    <property type="entry name" value="Ferredoxin-NADP_redctase_2"/>
</dbReference>
<protein>
    <recommendedName>
        <fullName evidence="6">Ferredoxin--NADP reductase</fullName>
        <shortName evidence="6">FNR</shortName>
        <shortName evidence="6">Fd-NADP(+) reductase</shortName>
        <ecNumber evidence="6">1.18.1.2</ecNumber>
    </recommendedName>
</protein>
<evidence type="ECO:0000256" key="6">
    <source>
        <dbReference type="HAMAP-Rule" id="MF_01685"/>
    </source>
</evidence>
<evidence type="ECO:0000256" key="3">
    <source>
        <dbReference type="ARBA" id="ARBA00022827"/>
    </source>
</evidence>
<sequence>MSMNSITDMVIIGGGPAGMFASFYAGMRKASVKLIESLPQLGGQLAALYPDKHIYDIAGFSKITAQELVNNLKVQMEQFPIDVHLGIQVLNIVKHEERCFEVITNNGTHFARTVIIAGGIGAFQPRRIDLPDARKYEETNLHYSIHDLNFFKNKRVLINGGGDSAVDWALMLEEIAATVTVVHRRDKFRAHEHSVDQLMQAWVEVKTPWEITGLTGSTSIKKVVLTHCKTKATEEIEVDEVIVSFGYLSALGPITEWGIELDNGSIIVNSRMQTNVPGIYAVGDITTYPGKLKLITVGFGEAPTAVNNAMVYINPDAKLSPGHSSHMKIGAN</sequence>
<evidence type="ECO:0000256" key="2">
    <source>
        <dbReference type="ARBA" id="ARBA00022630"/>
    </source>
</evidence>
<feature type="binding site" evidence="6">
    <location>
        <position position="44"/>
    </location>
    <ligand>
        <name>FAD</name>
        <dbReference type="ChEBI" id="CHEBI:57692"/>
    </ligand>
</feature>
<keyword evidence="5 6" id="KW-0560">Oxidoreductase</keyword>
<dbReference type="RefSeq" id="WP_216478683.1">
    <property type="nucleotide sequence ID" value="NZ_JAHLQJ010000007.1"/>
</dbReference>
<dbReference type="HAMAP" id="MF_01685">
    <property type="entry name" value="FENR2"/>
    <property type="match status" value="1"/>
</dbReference>
<comment type="similarity">
    <text evidence="6">Belongs to the ferredoxin--NADP reductase type 2 family.</text>
</comment>
<dbReference type="Pfam" id="PF07992">
    <property type="entry name" value="Pyr_redox_2"/>
    <property type="match status" value="1"/>
</dbReference>
<keyword evidence="3 6" id="KW-0274">FAD</keyword>
<evidence type="ECO:0000256" key="4">
    <source>
        <dbReference type="ARBA" id="ARBA00022857"/>
    </source>
</evidence>
<feature type="domain" description="FAD/NAD(P)-binding" evidence="7">
    <location>
        <begin position="8"/>
        <end position="302"/>
    </location>
</feature>
<keyword evidence="2 6" id="KW-0285">Flavoprotein</keyword>
<feature type="binding site" evidence="6">
    <location>
        <position position="284"/>
    </location>
    <ligand>
        <name>FAD</name>
        <dbReference type="ChEBI" id="CHEBI:57692"/>
    </ligand>
</feature>
<comment type="subunit">
    <text evidence="1 6">Homodimer.</text>
</comment>